<protein>
    <submittedName>
        <fullName evidence="3">Secreted protein</fullName>
    </submittedName>
</protein>
<dbReference type="Proteomes" id="UP000001072">
    <property type="component" value="Unassembled WGS sequence"/>
</dbReference>
<dbReference type="GeneID" id="18926713"/>
<accession>F4R7U2</accession>
<gene>
    <name evidence="3" type="ORF">MELLADRAFT_124268</name>
</gene>
<evidence type="ECO:0000256" key="2">
    <source>
        <dbReference type="SAM" id="SignalP"/>
    </source>
</evidence>
<proteinExistence type="predicted"/>
<dbReference type="EMBL" id="GL883092">
    <property type="protein sequence ID" value="EGG11725.1"/>
    <property type="molecule type" value="Genomic_DNA"/>
</dbReference>
<sequence length="90" mass="9891">MKGVHFRGIILLSLVLSVTIIPIMCELLDDTERLEVMGFSDGDRLRARLQEDDNGPASERHSCSSRPCEDHDSCLHSGCDRGCEAGTCRG</sequence>
<dbReference type="KEGG" id="mlr:MELLADRAFT_124268"/>
<evidence type="ECO:0000313" key="3">
    <source>
        <dbReference type="EMBL" id="EGG11725.1"/>
    </source>
</evidence>
<keyword evidence="4" id="KW-1185">Reference proteome</keyword>
<dbReference type="RefSeq" id="XP_007405360.1">
    <property type="nucleotide sequence ID" value="XM_007405298.1"/>
</dbReference>
<dbReference type="InParanoid" id="F4R7U2"/>
<keyword evidence="2" id="KW-0732">Signal</keyword>
<dbReference type="AlphaFoldDB" id="F4R7U2"/>
<dbReference type="VEuPathDB" id="FungiDB:MELLADRAFT_124268"/>
<evidence type="ECO:0000313" key="4">
    <source>
        <dbReference type="Proteomes" id="UP000001072"/>
    </source>
</evidence>
<organism evidence="4">
    <name type="scientific">Melampsora larici-populina (strain 98AG31 / pathotype 3-4-7)</name>
    <name type="common">Poplar leaf rust fungus</name>
    <dbReference type="NCBI Taxonomy" id="747676"/>
    <lineage>
        <taxon>Eukaryota</taxon>
        <taxon>Fungi</taxon>
        <taxon>Dikarya</taxon>
        <taxon>Basidiomycota</taxon>
        <taxon>Pucciniomycotina</taxon>
        <taxon>Pucciniomycetes</taxon>
        <taxon>Pucciniales</taxon>
        <taxon>Melampsoraceae</taxon>
        <taxon>Melampsora</taxon>
    </lineage>
</organism>
<reference evidence="4" key="1">
    <citation type="journal article" date="2011" name="Proc. Natl. Acad. Sci. U.S.A.">
        <title>Obligate biotrophy features unraveled by the genomic analysis of rust fungi.</title>
        <authorList>
            <person name="Duplessis S."/>
            <person name="Cuomo C.A."/>
            <person name="Lin Y.-C."/>
            <person name="Aerts A."/>
            <person name="Tisserant E."/>
            <person name="Veneault-Fourrey C."/>
            <person name="Joly D.L."/>
            <person name="Hacquard S."/>
            <person name="Amselem J."/>
            <person name="Cantarel B.L."/>
            <person name="Chiu R."/>
            <person name="Coutinho P.M."/>
            <person name="Feau N."/>
            <person name="Field M."/>
            <person name="Frey P."/>
            <person name="Gelhaye E."/>
            <person name="Goldberg J."/>
            <person name="Grabherr M.G."/>
            <person name="Kodira C.D."/>
            <person name="Kohler A."/>
            <person name="Kuees U."/>
            <person name="Lindquist E.A."/>
            <person name="Lucas S.M."/>
            <person name="Mago R."/>
            <person name="Mauceli E."/>
            <person name="Morin E."/>
            <person name="Murat C."/>
            <person name="Pangilinan J.L."/>
            <person name="Park R."/>
            <person name="Pearson M."/>
            <person name="Quesneville H."/>
            <person name="Rouhier N."/>
            <person name="Sakthikumar S."/>
            <person name="Salamov A.A."/>
            <person name="Schmutz J."/>
            <person name="Selles B."/>
            <person name="Shapiro H."/>
            <person name="Tanguay P."/>
            <person name="Tuskan G.A."/>
            <person name="Henrissat B."/>
            <person name="Van de Peer Y."/>
            <person name="Rouze P."/>
            <person name="Ellis J.G."/>
            <person name="Dodds P.N."/>
            <person name="Schein J.E."/>
            <person name="Zhong S."/>
            <person name="Hamelin R.C."/>
            <person name="Grigoriev I.V."/>
            <person name="Szabo L.J."/>
            <person name="Martin F."/>
        </authorList>
    </citation>
    <scope>NUCLEOTIDE SEQUENCE [LARGE SCALE GENOMIC DNA]</scope>
    <source>
        <strain evidence="4">98AG31 / pathotype 3-4-7</strain>
    </source>
</reference>
<dbReference type="HOGENOM" id="CLU_183185_0_0_1"/>
<evidence type="ECO:0000256" key="1">
    <source>
        <dbReference type="SAM" id="MobiDB-lite"/>
    </source>
</evidence>
<feature type="signal peptide" evidence="2">
    <location>
        <begin position="1"/>
        <end position="25"/>
    </location>
</feature>
<name>F4R7U2_MELLP</name>
<feature type="compositionally biased region" description="Basic and acidic residues" evidence="1">
    <location>
        <begin position="58"/>
        <end position="74"/>
    </location>
</feature>
<feature type="chain" id="PRO_5003314881" evidence="2">
    <location>
        <begin position="26"/>
        <end position="90"/>
    </location>
</feature>
<feature type="region of interest" description="Disordered" evidence="1">
    <location>
        <begin position="51"/>
        <end position="74"/>
    </location>
</feature>